<evidence type="ECO:0000313" key="4">
    <source>
        <dbReference type="Proteomes" id="UP000326396"/>
    </source>
</evidence>
<dbReference type="SUPFAM" id="SSF53098">
    <property type="entry name" value="Ribonuclease H-like"/>
    <property type="match status" value="1"/>
</dbReference>
<dbReference type="InterPro" id="IPR012337">
    <property type="entry name" value="RNaseH-like_sf"/>
</dbReference>
<evidence type="ECO:0000259" key="2">
    <source>
        <dbReference type="Pfam" id="PF14372"/>
    </source>
</evidence>
<dbReference type="AlphaFoldDB" id="A0A5N6N064"/>
<feature type="region of interest" description="Disordered" evidence="1">
    <location>
        <begin position="133"/>
        <end position="157"/>
    </location>
</feature>
<accession>A0A5N6N064</accession>
<feature type="domain" description="hAT-like transposase RNase-H fold" evidence="2">
    <location>
        <begin position="2"/>
        <end position="71"/>
    </location>
</feature>
<evidence type="ECO:0000256" key="1">
    <source>
        <dbReference type="SAM" id="MobiDB-lite"/>
    </source>
</evidence>
<feature type="compositionally biased region" description="Acidic residues" evidence="1">
    <location>
        <begin position="254"/>
        <end position="263"/>
    </location>
</feature>
<reference evidence="3 4" key="1">
    <citation type="submission" date="2019-05" db="EMBL/GenBank/DDBJ databases">
        <title>Mikania micrantha, genome provides insights into the molecular mechanism of rapid growth.</title>
        <authorList>
            <person name="Liu B."/>
        </authorList>
    </citation>
    <scope>NUCLEOTIDE SEQUENCE [LARGE SCALE GENOMIC DNA]</scope>
    <source>
        <strain evidence="3">NLD-2019</strain>
        <tissue evidence="3">Leaf</tissue>
    </source>
</reference>
<feature type="compositionally biased region" description="Acidic residues" evidence="1">
    <location>
        <begin position="235"/>
        <end position="247"/>
    </location>
</feature>
<organism evidence="3 4">
    <name type="scientific">Mikania micrantha</name>
    <name type="common">bitter vine</name>
    <dbReference type="NCBI Taxonomy" id="192012"/>
    <lineage>
        <taxon>Eukaryota</taxon>
        <taxon>Viridiplantae</taxon>
        <taxon>Streptophyta</taxon>
        <taxon>Embryophyta</taxon>
        <taxon>Tracheophyta</taxon>
        <taxon>Spermatophyta</taxon>
        <taxon>Magnoliopsida</taxon>
        <taxon>eudicotyledons</taxon>
        <taxon>Gunneridae</taxon>
        <taxon>Pentapetalae</taxon>
        <taxon>asterids</taxon>
        <taxon>campanulids</taxon>
        <taxon>Asterales</taxon>
        <taxon>Asteraceae</taxon>
        <taxon>Asteroideae</taxon>
        <taxon>Heliantheae alliance</taxon>
        <taxon>Eupatorieae</taxon>
        <taxon>Mikania</taxon>
    </lineage>
</organism>
<sequence length="263" mass="30487">MMLSKMKNKFEKHFEDTNKTNMLYDFAVILDPRFKLEIIHFGCKQTVDVIKQSKKEMTEEEYQKAVDELVDDVKSKMQMLVSEYETLYQIGASILVRKESDYVSSRHGKNSWMTKFEQYRGVGVQSFEEGTQQIPAEGPSTHSPPVLDAPEPKRQRTDAEEIAKLREDLDVAEDRIIQRSQELWDAIERQEELAHLVHDMRDEMINMIGRLEDSENRAEILEGRIEALEDLVASENEEEDEEEEGEEPAPVVESDPESTVEDD</sequence>
<gene>
    <name evidence="3" type="ORF">E3N88_28579</name>
</gene>
<keyword evidence="4" id="KW-1185">Reference proteome</keyword>
<dbReference type="EMBL" id="SZYD01000014">
    <property type="protein sequence ID" value="KAD4179988.1"/>
    <property type="molecule type" value="Genomic_DNA"/>
</dbReference>
<dbReference type="Pfam" id="PF14372">
    <property type="entry name" value="hAT-like_RNase-H"/>
    <property type="match status" value="1"/>
</dbReference>
<dbReference type="GO" id="GO:0003677">
    <property type="term" value="F:DNA binding"/>
    <property type="evidence" value="ECO:0007669"/>
    <property type="project" value="InterPro"/>
</dbReference>
<name>A0A5N6N064_9ASTR</name>
<dbReference type="InterPro" id="IPR025525">
    <property type="entry name" value="hAT-like_transposase_RNase-H"/>
</dbReference>
<dbReference type="Proteomes" id="UP000326396">
    <property type="component" value="Linkage Group LG4"/>
</dbReference>
<evidence type="ECO:0000313" key="3">
    <source>
        <dbReference type="EMBL" id="KAD4179988.1"/>
    </source>
</evidence>
<feature type="region of interest" description="Disordered" evidence="1">
    <location>
        <begin position="231"/>
        <end position="263"/>
    </location>
</feature>
<protein>
    <recommendedName>
        <fullName evidence="2">hAT-like transposase RNase-H fold domain-containing protein</fullName>
    </recommendedName>
</protein>
<comment type="caution">
    <text evidence="3">The sequence shown here is derived from an EMBL/GenBank/DDBJ whole genome shotgun (WGS) entry which is preliminary data.</text>
</comment>
<proteinExistence type="predicted"/>